<dbReference type="GO" id="GO:0046655">
    <property type="term" value="P:folic acid metabolic process"/>
    <property type="evidence" value="ECO:0007669"/>
    <property type="project" value="TreeGrafter"/>
</dbReference>
<dbReference type="GO" id="GO:0050661">
    <property type="term" value="F:NADP binding"/>
    <property type="evidence" value="ECO:0007669"/>
    <property type="project" value="InterPro"/>
</dbReference>
<dbReference type="InterPro" id="IPR012259">
    <property type="entry name" value="DHFR"/>
</dbReference>
<keyword evidence="8" id="KW-1185">Reference proteome</keyword>
<evidence type="ECO:0000256" key="1">
    <source>
        <dbReference type="ARBA" id="ARBA00004903"/>
    </source>
</evidence>
<name>J9PU01_9CAUD</name>
<feature type="domain" description="DHFR" evidence="6">
    <location>
        <begin position="5"/>
        <end position="161"/>
    </location>
</feature>
<proteinExistence type="predicted"/>
<dbReference type="PANTHER" id="PTHR48069:SF3">
    <property type="entry name" value="DIHYDROFOLATE REDUCTASE"/>
    <property type="match status" value="1"/>
</dbReference>
<evidence type="ECO:0000256" key="4">
    <source>
        <dbReference type="ARBA" id="ARBA00022857"/>
    </source>
</evidence>
<dbReference type="CDD" id="cd00209">
    <property type="entry name" value="DHFR"/>
    <property type="match status" value="1"/>
</dbReference>
<dbReference type="EC" id="1.5.1.3" evidence="2"/>
<dbReference type="GeneID" id="14011630"/>
<dbReference type="Gene3D" id="3.40.430.10">
    <property type="entry name" value="Dihydrofolate Reductase, subunit A"/>
    <property type="match status" value="1"/>
</dbReference>
<evidence type="ECO:0000256" key="5">
    <source>
        <dbReference type="ARBA" id="ARBA00023002"/>
    </source>
</evidence>
<dbReference type="GO" id="GO:0006730">
    <property type="term" value="P:one-carbon metabolic process"/>
    <property type="evidence" value="ECO:0007669"/>
    <property type="project" value="UniProtKB-KW"/>
</dbReference>
<dbReference type="InterPro" id="IPR024072">
    <property type="entry name" value="DHFR-like_dom_sf"/>
</dbReference>
<accession>J9PU01</accession>
<sequence length="161" mass="18563">MATMNIAIIVAIGRNGEIGKDNKLLWNIPSDMKEFRRITTGNTVVMGRKTYESIGKPLPDRRNIILTRNKEFEAEGCEIAHDMEELFKLFRFEEDVYIMGGAEIYKMFENLANRFIITHVQGTFPEADTYFIPDISDKLMLYSYGKQGPKDSHKIIVAEYI</sequence>
<reference evidence="7 8" key="1">
    <citation type="submission" date="2011-09" db="EMBL/GenBank/DDBJ databases">
        <title>Complete Genome Sequence of Bacillus cereus Bacteriophage BCD7.</title>
        <authorList>
            <person name="Lee J.-H."/>
            <person name="Shin H."/>
            <person name="Son B."/>
            <person name="Ryu S."/>
        </authorList>
    </citation>
    <scope>NUCLEOTIDE SEQUENCE [LARGE SCALE GENOMIC DNA]</scope>
</reference>
<dbReference type="PROSITE" id="PS51330">
    <property type="entry name" value="DHFR_2"/>
    <property type="match status" value="1"/>
</dbReference>
<dbReference type="GO" id="GO:0046654">
    <property type="term" value="P:tetrahydrofolate biosynthetic process"/>
    <property type="evidence" value="ECO:0007669"/>
    <property type="project" value="InterPro"/>
</dbReference>
<dbReference type="SUPFAM" id="SSF53597">
    <property type="entry name" value="Dihydrofolate reductase-like"/>
    <property type="match status" value="1"/>
</dbReference>
<evidence type="ECO:0000313" key="8">
    <source>
        <dbReference type="Proteomes" id="UP000006298"/>
    </source>
</evidence>
<dbReference type="EMBL" id="JN712910">
    <property type="protein sequence ID" value="AEZ50558.1"/>
    <property type="molecule type" value="Genomic_DNA"/>
</dbReference>
<dbReference type="GO" id="GO:0046452">
    <property type="term" value="P:dihydrofolate metabolic process"/>
    <property type="evidence" value="ECO:0007669"/>
    <property type="project" value="TreeGrafter"/>
</dbReference>
<dbReference type="PIRSF" id="PIRSF000194">
    <property type="entry name" value="DHFR"/>
    <property type="match status" value="1"/>
</dbReference>
<keyword evidence="4" id="KW-0521">NADP</keyword>
<protein>
    <recommendedName>
        <fullName evidence="2">dihydrofolate reductase</fullName>
        <ecNumber evidence="2">1.5.1.3</ecNumber>
    </recommendedName>
</protein>
<dbReference type="RefSeq" id="YP_007005962.1">
    <property type="nucleotide sequence ID" value="NC_019515.1"/>
</dbReference>
<dbReference type="KEGG" id="vg:14011630"/>
<evidence type="ECO:0000256" key="3">
    <source>
        <dbReference type="ARBA" id="ARBA00022563"/>
    </source>
</evidence>
<organism evidence="7 8">
    <name type="scientific">Bacillus phage BCD7</name>
    <dbReference type="NCBI Taxonomy" id="1136534"/>
    <lineage>
        <taxon>Viruses</taxon>
        <taxon>Duplodnaviria</taxon>
        <taxon>Heunggongvirae</taxon>
        <taxon>Uroviricota</taxon>
        <taxon>Caudoviricetes</taxon>
        <taxon>Becedseptimavirus</taxon>
        <taxon>Becedseptimavirus BCD7</taxon>
    </lineage>
</organism>
<keyword evidence="3" id="KW-0554">One-carbon metabolism</keyword>
<dbReference type="InterPro" id="IPR001796">
    <property type="entry name" value="DHFR_dom"/>
</dbReference>
<keyword evidence="5" id="KW-0560">Oxidoreductase</keyword>
<dbReference type="PRINTS" id="PR00070">
    <property type="entry name" value="DHFR"/>
</dbReference>
<dbReference type="PANTHER" id="PTHR48069">
    <property type="entry name" value="DIHYDROFOLATE REDUCTASE"/>
    <property type="match status" value="1"/>
</dbReference>
<dbReference type="OrthoDB" id="9577at10239"/>
<dbReference type="Pfam" id="PF00186">
    <property type="entry name" value="DHFR_1"/>
    <property type="match status" value="1"/>
</dbReference>
<evidence type="ECO:0000313" key="7">
    <source>
        <dbReference type="EMBL" id="AEZ50558.1"/>
    </source>
</evidence>
<dbReference type="GO" id="GO:0004146">
    <property type="term" value="F:dihydrofolate reductase activity"/>
    <property type="evidence" value="ECO:0007669"/>
    <property type="project" value="UniProtKB-EC"/>
</dbReference>
<comment type="pathway">
    <text evidence="1">Cofactor biosynthesis; tetrahydrofolate biosynthesis; 5,6,7,8-tetrahydrofolate from 7,8-dihydrofolate: step 1/1.</text>
</comment>
<gene>
    <name evidence="7" type="ORF">BCD7_0111</name>
</gene>
<dbReference type="Proteomes" id="UP000006298">
    <property type="component" value="Segment"/>
</dbReference>
<evidence type="ECO:0000256" key="2">
    <source>
        <dbReference type="ARBA" id="ARBA00012856"/>
    </source>
</evidence>
<evidence type="ECO:0000259" key="6">
    <source>
        <dbReference type="PROSITE" id="PS51330"/>
    </source>
</evidence>